<dbReference type="PANTHER" id="PTHR43378">
    <property type="entry name" value="UDP-3-O-ACYLGLUCOSAMINE N-ACYLTRANSFERASE"/>
    <property type="match status" value="1"/>
</dbReference>
<feature type="domain" description="UDP-3-O-[3-hydroxymyristoyl] glucosamine N-acyltransferase non-repeat region" evidence="8">
    <location>
        <begin position="22"/>
        <end position="86"/>
    </location>
</feature>
<organism evidence="9 10">
    <name type="scientific">Anatilimnocola aggregata</name>
    <dbReference type="NCBI Taxonomy" id="2528021"/>
    <lineage>
        <taxon>Bacteria</taxon>
        <taxon>Pseudomonadati</taxon>
        <taxon>Planctomycetota</taxon>
        <taxon>Planctomycetia</taxon>
        <taxon>Pirellulales</taxon>
        <taxon>Pirellulaceae</taxon>
        <taxon>Anatilimnocola</taxon>
    </lineage>
</organism>
<dbReference type="UniPathway" id="UPA00973"/>
<dbReference type="RefSeq" id="WP_145094318.1">
    <property type="nucleotide sequence ID" value="NZ_CP036274.1"/>
</dbReference>
<dbReference type="GO" id="GO:0103118">
    <property type="term" value="F:UDP-3-O-[(3R)-3-hydroxyacyl]-glucosamine N-acyltransferase activity"/>
    <property type="evidence" value="ECO:0007669"/>
    <property type="project" value="UniProtKB-EC"/>
</dbReference>
<keyword evidence="3 7" id="KW-0808">Transferase</keyword>
<dbReference type="InterPro" id="IPR007691">
    <property type="entry name" value="LpxD"/>
</dbReference>
<keyword evidence="2 7" id="KW-0441">Lipid A biosynthesis</keyword>
<dbReference type="NCBIfam" id="NF002060">
    <property type="entry name" value="PRK00892.1"/>
    <property type="match status" value="1"/>
</dbReference>
<dbReference type="Proteomes" id="UP000315017">
    <property type="component" value="Chromosome"/>
</dbReference>
<feature type="active site" description="Proton acceptor" evidence="7">
    <location>
        <position position="238"/>
    </location>
</feature>
<dbReference type="KEGG" id="aagg:ETAA8_49640"/>
<keyword evidence="4 7" id="KW-0677">Repeat</keyword>
<dbReference type="EC" id="2.3.1.191" evidence="7"/>
<keyword evidence="5 7" id="KW-0443">Lipid metabolism</keyword>
<dbReference type="OrthoDB" id="9784739at2"/>
<evidence type="ECO:0000256" key="5">
    <source>
        <dbReference type="ARBA" id="ARBA00023098"/>
    </source>
</evidence>
<evidence type="ECO:0000256" key="6">
    <source>
        <dbReference type="ARBA" id="ARBA00023315"/>
    </source>
</evidence>
<dbReference type="Gene3D" id="3.40.1390.10">
    <property type="entry name" value="MurE/MurF, N-terminal domain"/>
    <property type="match status" value="1"/>
</dbReference>
<gene>
    <name evidence="7 9" type="primary">lpxD</name>
    <name evidence="9" type="ORF">ETAA8_49640</name>
</gene>
<comment type="pathway">
    <text evidence="7">Bacterial outer membrane biogenesis; LPS lipid A biosynthesis.</text>
</comment>
<dbReference type="GO" id="GO:0016020">
    <property type="term" value="C:membrane"/>
    <property type="evidence" value="ECO:0007669"/>
    <property type="project" value="GOC"/>
</dbReference>
<dbReference type="CDD" id="cd03352">
    <property type="entry name" value="LbH_LpxD"/>
    <property type="match status" value="1"/>
</dbReference>
<comment type="function">
    <text evidence="7">Catalyzes the N-acylation of UDP-3-O-acylglucosamine using 3-hydroxyacyl-ACP as the acyl donor. Is involved in the biosynthesis of lipid A, a phosphorylated glycolipid that anchors the lipopolysaccharide to the outer membrane of the cell.</text>
</comment>
<name>A0A517YI00_9BACT</name>
<dbReference type="EMBL" id="CP036274">
    <property type="protein sequence ID" value="QDU29848.1"/>
    <property type="molecule type" value="Genomic_DNA"/>
</dbReference>
<evidence type="ECO:0000256" key="3">
    <source>
        <dbReference type="ARBA" id="ARBA00022679"/>
    </source>
</evidence>
<dbReference type="HAMAP" id="MF_00523">
    <property type="entry name" value="LpxD"/>
    <property type="match status" value="1"/>
</dbReference>
<comment type="similarity">
    <text evidence="7">Belongs to the transferase hexapeptide repeat family. LpxD subfamily.</text>
</comment>
<dbReference type="InterPro" id="IPR020573">
    <property type="entry name" value="UDP_GlcNAc_AcTrfase_non-rep"/>
</dbReference>
<dbReference type="Pfam" id="PF04613">
    <property type="entry name" value="LpxD"/>
    <property type="match status" value="1"/>
</dbReference>
<dbReference type="AlphaFoldDB" id="A0A517YI00"/>
<comment type="subunit">
    <text evidence="7">Homotrimer.</text>
</comment>
<protein>
    <recommendedName>
        <fullName evidence="7">UDP-3-O-acylglucosamine N-acyltransferase</fullName>
        <ecNumber evidence="7">2.3.1.191</ecNumber>
    </recommendedName>
</protein>
<keyword evidence="1 7" id="KW-0444">Lipid biosynthesis</keyword>
<dbReference type="InterPro" id="IPR011004">
    <property type="entry name" value="Trimer_LpxA-like_sf"/>
</dbReference>
<evidence type="ECO:0000313" key="10">
    <source>
        <dbReference type="Proteomes" id="UP000315017"/>
    </source>
</evidence>
<dbReference type="Gene3D" id="2.160.10.10">
    <property type="entry name" value="Hexapeptide repeat proteins"/>
    <property type="match status" value="1"/>
</dbReference>
<evidence type="ECO:0000256" key="7">
    <source>
        <dbReference type="HAMAP-Rule" id="MF_00523"/>
    </source>
</evidence>
<dbReference type="GO" id="GO:0016410">
    <property type="term" value="F:N-acyltransferase activity"/>
    <property type="evidence" value="ECO:0007669"/>
    <property type="project" value="InterPro"/>
</dbReference>
<evidence type="ECO:0000256" key="4">
    <source>
        <dbReference type="ARBA" id="ARBA00022737"/>
    </source>
</evidence>
<dbReference type="NCBIfam" id="TIGR01853">
    <property type="entry name" value="lipid_A_lpxD"/>
    <property type="match status" value="1"/>
</dbReference>
<dbReference type="InterPro" id="IPR001451">
    <property type="entry name" value="Hexapep"/>
</dbReference>
<dbReference type="PANTHER" id="PTHR43378:SF2">
    <property type="entry name" value="UDP-3-O-ACYLGLUCOSAMINE N-ACYLTRANSFERASE 1, MITOCHONDRIAL-RELATED"/>
    <property type="match status" value="1"/>
</dbReference>
<evidence type="ECO:0000313" key="9">
    <source>
        <dbReference type="EMBL" id="QDU29848.1"/>
    </source>
</evidence>
<dbReference type="Pfam" id="PF00132">
    <property type="entry name" value="Hexapep"/>
    <property type="match status" value="3"/>
</dbReference>
<evidence type="ECO:0000256" key="2">
    <source>
        <dbReference type="ARBA" id="ARBA00022556"/>
    </source>
</evidence>
<sequence>MNLTLSEIADLVQGTLHGDEELLITGAGTLVAARPSEITLADNPKLAKQLAASQAAAVIVPLDYEPANMPYISVPNVHAAFATVVQCFRPQRTRRSVGISPSASISASARLSAGVEIHPLAYIGDDVDIGEGTTIHSGVRILEGCRIGEGVTIYPNAVLYENTVVGDRCNIHAGAILGAHGFGYNSASGQHVLSAQLGWVELGCDVDIGACTCIDRGTYGPTTIGDGTKLDNQVQIAHNCRIGQHNLICSQTGLAGSSSTGDYVVMGGQAGLRDHVSVGDHSTIGAKSGVMNDIAAGSHVLGIPATDERHQLSCIVAVHRLPGLRQQITHMQRQLEALQARLPGGSQADAA</sequence>
<dbReference type="SUPFAM" id="SSF51161">
    <property type="entry name" value="Trimeric LpxA-like enzymes"/>
    <property type="match status" value="1"/>
</dbReference>
<dbReference type="GO" id="GO:0009245">
    <property type="term" value="P:lipid A biosynthetic process"/>
    <property type="evidence" value="ECO:0007669"/>
    <property type="project" value="UniProtKB-UniRule"/>
</dbReference>
<reference evidence="9 10" key="1">
    <citation type="submission" date="2019-02" db="EMBL/GenBank/DDBJ databases">
        <title>Deep-cultivation of Planctomycetes and their phenomic and genomic characterization uncovers novel biology.</title>
        <authorList>
            <person name="Wiegand S."/>
            <person name="Jogler M."/>
            <person name="Boedeker C."/>
            <person name="Pinto D."/>
            <person name="Vollmers J."/>
            <person name="Rivas-Marin E."/>
            <person name="Kohn T."/>
            <person name="Peeters S.H."/>
            <person name="Heuer A."/>
            <person name="Rast P."/>
            <person name="Oberbeckmann S."/>
            <person name="Bunk B."/>
            <person name="Jeske O."/>
            <person name="Meyerdierks A."/>
            <person name="Storesund J.E."/>
            <person name="Kallscheuer N."/>
            <person name="Luecker S."/>
            <person name="Lage O.M."/>
            <person name="Pohl T."/>
            <person name="Merkel B.J."/>
            <person name="Hornburger P."/>
            <person name="Mueller R.-W."/>
            <person name="Bruemmer F."/>
            <person name="Labrenz M."/>
            <person name="Spormann A.M."/>
            <person name="Op den Camp H."/>
            <person name="Overmann J."/>
            <person name="Amann R."/>
            <person name="Jetten M.S.M."/>
            <person name="Mascher T."/>
            <person name="Medema M.H."/>
            <person name="Devos D.P."/>
            <person name="Kaster A.-K."/>
            <person name="Ovreas L."/>
            <person name="Rohde M."/>
            <person name="Galperin M.Y."/>
            <person name="Jogler C."/>
        </authorList>
    </citation>
    <scope>NUCLEOTIDE SEQUENCE [LARGE SCALE GENOMIC DNA]</scope>
    <source>
        <strain evidence="9 10">ETA_A8</strain>
    </source>
</reference>
<keyword evidence="10" id="KW-1185">Reference proteome</keyword>
<evidence type="ECO:0000256" key="1">
    <source>
        <dbReference type="ARBA" id="ARBA00022516"/>
    </source>
</evidence>
<evidence type="ECO:0000259" key="8">
    <source>
        <dbReference type="Pfam" id="PF04613"/>
    </source>
</evidence>
<keyword evidence="6 7" id="KW-0012">Acyltransferase</keyword>
<comment type="catalytic activity">
    <reaction evidence="7">
        <text>a UDP-3-O-[(3R)-3-hydroxyacyl]-alpha-D-glucosamine + a (3R)-hydroxyacyl-[ACP] = a UDP-2-N,3-O-bis[(3R)-3-hydroxyacyl]-alpha-D-glucosamine + holo-[ACP] + H(+)</text>
        <dbReference type="Rhea" id="RHEA:53836"/>
        <dbReference type="Rhea" id="RHEA-COMP:9685"/>
        <dbReference type="Rhea" id="RHEA-COMP:9945"/>
        <dbReference type="ChEBI" id="CHEBI:15378"/>
        <dbReference type="ChEBI" id="CHEBI:64479"/>
        <dbReference type="ChEBI" id="CHEBI:78827"/>
        <dbReference type="ChEBI" id="CHEBI:137740"/>
        <dbReference type="ChEBI" id="CHEBI:137748"/>
        <dbReference type="EC" id="2.3.1.191"/>
    </reaction>
</comment>
<accession>A0A517YI00</accession>
<proteinExistence type="inferred from homology"/>